<evidence type="ECO:0000256" key="2">
    <source>
        <dbReference type="ARBA" id="ARBA00022692"/>
    </source>
</evidence>
<dbReference type="GO" id="GO:0016020">
    <property type="term" value="C:membrane"/>
    <property type="evidence" value="ECO:0007669"/>
    <property type="project" value="UniProtKB-SubCell"/>
</dbReference>
<gene>
    <name evidence="7" type="ORF">JYZ213_LOCUS15001</name>
</gene>
<evidence type="ECO:0000256" key="1">
    <source>
        <dbReference type="ARBA" id="ARBA00004370"/>
    </source>
</evidence>
<dbReference type="EMBL" id="CAJNOG010000127">
    <property type="protein sequence ID" value="CAF0982475.1"/>
    <property type="molecule type" value="Genomic_DNA"/>
</dbReference>
<dbReference type="PROSITE" id="PS50262">
    <property type="entry name" value="G_PROTEIN_RECEP_F1_2"/>
    <property type="match status" value="1"/>
</dbReference>
<keyword evidence="3 5" id="KW-1133">Transmembrane helix</keyword>
<evidence type="ECO:0000313" key="7">
    <source>
        <dbReference type="EMBL" id="CAF0982475.1"/>
    </source>
</evidence>
<reference evidence="7" key="1">
    <citation type="submission" date="2021-02" db="EMBL/GenBank/DDBJ databases">
        <authorList>
            <person name="Nowell W R."/>
        </authorList>
    </citation>
    <scope>NUCLEOTIDE SEQUENCE</scope>
</reference>
<organism evidence="7 8">
    <name type="scientific">Adineta steineri</name>
    <dbReference type="NCBI Taxonomy" id="433720"/>
    <lineage>
        <taxon>Eukaryota</taxon>
        <taxon>Metazoa</taxon>
        <taxon>Spiralia</taxon>
        <taxon>Gnathifera</taxon>
        <taxon>Rotifera</taxon>
        <taxon>Eurotatoria</taxon>
        <taxon>Bdelloidea</taxon>
        <taxon>Adinetida</taxon>
        <taxon>Adinetidae</taxon>
        <taxon>Adineta</taxon>
    </lineage>
</organism>
<feature type="transmembrane region" description="Helical" evidence="5">
    <location>
        <begin position="176"/>
        <end position="203"/>
    </location>
</feature>
<feature type="transmembrane region" description="Helical" evidence="5">
    <location>
        <begin position="263"/>
        <end position="282"/>
    </location>
</feature>
<dbReference type="AlphaFoldDB" id="A0A814FMA3"/>
<keyword evidence="4 5" id="KW-0472">Membrane</keyword>
<feature type="transmembrane region" description="Helical" evidence="5">
    <location>
        <begin position="131"/>
        <end position="156"/>
    </location>
</feature>
<comment type="subcellular location">
    <subcellularLocation>
        <location evidence="1">Membrane</location>
    </subcellularLocation>
</comment>
<evidence type="ECO:0000259" key="6">
    <source>
        <dbReference type="PROSITE" id="PS50262"/>
    </source>
</evidence>
<comment type="caution">
    <text evidence="7">The sequence shown here is derived from an EMBL/GenBank/DDBJ whole genome shotgun (WGS) entry which is preliminary data.</text>
</comment>
<dbReference type="Proteomes" id="UP000663845">
    <property type="component" value="Unassembled WGS sequence"/>
</dbReference>
<feature type="transmembrane region" description="Helical" evidence="5">
    <location>
        <begin position="12"/>
        <end position="38"/>
    </location>
</feature>
<proteinExistence type="predicted"/>
<name>A0A814FMA3_9BILA</name>
<dbReference type="Gene3D" id="1.20.1070.10">
    <property type="entry name" value="Rhodopsin 7-helix transmembrane proteins"/>
    <property type="match status" value="1"/>
</dbReference>
<evidence type="ECO:0000256" key="4">
    <source>
        <dbReference type="ARBA" id="ARBA00023136"/>
    </source>
</evidence>
<feature type="transmembrane region" description="Helical" evidence="5">
    <location>
        <begin position="50"/>
        <end position="72"/>
    </location>
</feature>
<evidence type="ECO:0000256" key="3">
    <source>
        <dbReference type="ARBA" id="ARBA00022989"/>
    </source>
</evidence>
<feature type="transmembrane region" description="Helical" evidence="5">
    <location>
        <begin position="224"/>
        <end position="251"/>
    </location>
</feature>
<evidence type="ECO:0000313" key="8">
    <source>
        <dbReference type="Proteomes" id="UP000663845"/>
    </source>
</evidence>
<dbReference type="SUPFAM" id="SSF81321">
    <property type="entry name" value="Family A G protein-coupled receptor-like"/>
    <property type="match status" value="1"/>
</dbReference>
<sequence length="319" mass="36966">MLDNENRKIGLILTSITFGLGIFATIISSIILIILIYHVHFNRLKRDDKITIFLCIHIYFSMLIFTIIMLTMNIRTISGDLNGRSADSSWCIFSGYVAVVHLCTMYMAFVNQALYRLIRIIYFQNQHLQSLKLYLFLPIIEYIWAICIMCILIPWNGVVYFNNDYFCYVSFASLRAIIWGAFFAYLFPFLCSLMIYIRITIFIRHHTTNLPLPIKRRHDRDFLVVQRILIIVSLLLILGIPSIFFIIRFIITGDDHPLTNRIAWFPVGISMSGLSVTLVFTIPQLKSIVVKLFQQNRIKPATLATIPTRIQMKSVCGTD</sequence>
<keyword evidence="2 5" id="KW-0812">Transmembrane</keyword>
<dbReference type="InterPro" id="IPR017452">
    <property type="entry name" value="GPCR_Rhodpsn_7TM"/>
</dbReference>
<evidence type="ECO:0000256" key="5">
    <source>
        <dbReference type="SAM" id="Phobius"/>
    </source>
</evidence>
<protein>
    <recommendedName>
        <fullName evidence="6">G-protein coupled receptors family 1 profile domain-containing protein</fullName>
    </recommendedName>
</protein>
<feature type="domain" description="G-protein coupled receptors family 1 profile" evidence="6">
    <location>
        <begin position="27"/>
        <end position="247"/>
    </location>
</feature>
<feature type="transmembrane region" description="Helical" evidence="5">
    <location>
        <begin position="92"/>
        <end position="110"/>
    </location>
</feature>
<accession>A0A814FMA3</accession>